<feature type="compositionally biased region" description="Low complexity" evidence="1">
    <location>
        <begin position="158"/>
        <end position="170"/>
    </location>
</feature>
<evidence type="ECO:0000313" key="2">
    <source>
        <dbReference type="EMBL" id="EGC29958.1"/>
    </source>
</evidence>
<dbReference type="OrthoDB" id="21358at2759"/>
<keyword evidence="3" id="KW-1185">Reference proteome</keyword>
<evidence type="ECO:0000256" key="1">
    <source>
        <dbReference type="SAM" id="MobiDB-lite"/>
    </source>
</evidence>
<dbReference type="VEuPathDB" id="AmoebaDB:DICPUDRAFT_99676"/>
<dbReference type="AlphaFoldDB" id="F1A1H2"/>
<feature type="region of interest" description="Disordered" evidence="1">
    <location>
        <begin position="494"/>
        <end position="554"/>
    </location>
</feature>
<dbReference type="GO" id="GO:0006357">
    <property type="term" value="P:regulation of transcription by RNA polymerase II"/>
    <property type="evidence" value="ECO:0000318"/>
    <property type="project" value="GO_Central"/>
</dbReference>
<feature type="compositionally biased region" description="Low complexity" evidence="1">
    <location>
        <begin position="275"/>
        <end position="298"/>
    </location>
</feature>
<dbReference type="Proteomes" id="UP000001064">
    <property type="component" value="Unassembled WGS sequence"/>
</dbReference>
<proteinExistence type="predicted"/>
<feature type="compositionally biased region" description="Low complexity" evidence="1">
    <location>
        <begin position="502"/>
        <end position="547"/>
    </location>
</feature>
<feature type="compositionally biased region" description="Polar residues" evidence="1">
    <location>
        <begin position="306"/>
        <end position="324"/>
    </location>
</feature>
<feature type="region of interest" description="Disordered" evidence="1">
    <location>
        <begin position="433"/>
        <end position="456"/>
    </location>
</feature>
<dbReference type="InParanoid" id="F1A1H2"/>
<feature type="region of interest" description="Disordered" evidence="1">
    <location>
        <begin position="91"/>
        <end position="137"/>
    </location>
</feature>
<feature type="region of interest" description="Disordered" evidence="1">
    <location>
        <begin position="149"/>
        <end position="170"/>
    </location>
</feature>
<dbReference type="GeneID" id="10504834"/>
<name>F1A1H2_DICPU</name>
<dbReference type="eggNOG" id="ENOG502RE81">
    <property type="taxonomic scope" value="Eukaryota"/>
</dbReference>
<feature type="compositionally biased region" description="Polar residues" evidence="1">
    <location>
        <begin position="436"/>
        <end position="446"/>
    </location>
</feature>
<organism evidence="2 3">
    <name type="scientific">Dictyostelium purpureum</name>
    <name type="common">Slime mold</name>
    <dbReference type="NCBI Taxonomy" id="5786"/>
    <lineage>
        <taxon>Eukaryota</taxon>
        <taxon>Amoebozoa</taxon>
        <taxon>Evosea</taxon>
        <taxon>Eumycetozoa</taxon>
        <taxon>Dictyostelia</taxon>
        <taxon>Dictyosteliales</taxon>
        <taxon>Dictyosteliaceae</taxon>
        <taxon>Dictyostelium</taxon>
    </lineage>
</organism>
<feature type="region of interest" description="Disordered" evidence="1">
    <location>
        <begin position="275"/>
        <end position="331"/>
    </location>
</feature>
<dbReference type="STRING" id="5786.F1A1H2"/>
<gene>
    <name evidence="2" type="ORF">DICPUDRAFT_99676</name>
</gene>
<reference evidence="3" key="1">
    <citation type="journal article" date="2011" name="Genome Biol.">
        <title>Comparative genomics of the social amoebae Dictyostelium discoideum and Dictyostelium purpureum.</title>
        <authorList>
            <consortium name="US DOE Joint Genome Institute (JGI-PGF)"/>
            <person name="Sucgang R."/>
            <person name="Kuo A."/>
            <person name="Tian X."/>
            <person name="Salerno W."/>
            <person name="Parikh A."/>
            <person name="Feasley C.L."/>
            <person name="Dalin E."/>
            <person name="Tu H."/>
            <person name="Huang E."/>
            <person name="Barry K."/>
            <person name="Lindquist E."/>
            <person name="Shapiro H."/>
            <person name="Bruce D."/>
            <person name="Schmutz J."/>
            <person name="Salamov A."/>
            <person name="Fey P."/>
            <person name="Gaudet P."/>
            <person name="Anjard C."/>
            <person name="Babu M.M."/>
            <person name="Basu S."/>
            <person name="Bushmanova Y."/>
            <person name="van der Wel H."/>
            <person name="Katoh-Kurasawa M."/>
            <person name="Dinh C."/>
            <person name="Coutinho P.M."/>
            <person name="Saito T."/>
            <person name="Elias M."/>
            <person name="Schaap P."/>
            <person name="Kay R.R."/>
            <person name="Henrissat B."/>
            <person name="Eichinger L."/>
            <person name="Rivero F."/>
            <person name="Putnam N.H."/>
            <person name="West C.M."/>
            <person name="Loomis W.F."/>
            <person name="Chisholm R.L."/>
            <person name="Shaulsky G."/>
            <person name="Strassmann J.E."/>
            <person name="Queller D.C."/>
            <person name="Kuspa A."/>
            <person name="Grigoriev I.V."/>
        </authorList>
    </citation>
    <scope>NUCLEOTIDE SEQUENCE [LARGE SCALE GENOMIC DNA]</scope>
    <source>
        <strain evidence="3">QSDP1</strain>
    </source>
</reference>
<dbReference type="OMA" id="QWRPNIC"/>
<dbReference type="EMBL" id="GL871373">
    <property type="protein sequence ID" value="EGC29958.1"/>
    <property type="molecule type" value="Genomic_DNA"/>
</dbReference>
<dbReference type="FunCoup" id="F1A1H2">
    <property type="interactions" value="398"/>
</dbReference>
<dbReference type="RefSeq" id="XP_003293518.1">
    <property type="nucleotide sequence ID" value="XM_003293470.1"/>
</dbReference>
<dbReference type="GO" id="GO:0000976">
    <property type="term" value="F:transcription cis-regulatory region binding"/>
    <property type="evidence" value="ECO:0000318"/>
    <property type="project" value="GO_Central"/>
</dbReference>
<sequence>MDQSNKPVFTECLEFKMNQWRPNICCQCFLPKIKHKNIPEIVDSKPLISQSSQTSTITPVSSSTSTKTSTITTHKNANNKTVITYISSTTTTTTTTTATGTTSTNNDNNSLTVKSTASPSPSRTASPNLKSVSPSSYSTVVVPPINKSMSTPGSPILSRSYKSNSGSSNSQIHTTAPKIVPVLKRQFQSFPSIPKISKATLVQNSTDPIILCKYTIESQPPNVSLLKPTLVEFVNQPDSNEPNTKEEHLSPRKDLSIFKTSKVDAITTHKSVSITISTSSSTSPSSTTTTTSTTTSIIAEEPPSPVLSNLSTPTASTIPMSPSLPSIPFHKFETNDDIDSLNIDTNDNSINDDDSFDFETNEDDKELINFNKALGNTTILSGSKSCSSKRNSMNIQPLRIKSFSFSSPIPFVEDDPFEGFEDLVDDDEIIQPEPIKQSQDNNNIENENLKKQENYDDEEDIFKDFEDFEDDSPNTTPNTVSLPNSTITITTTILQSPNIEKTTTTTSTTSSSSSTATSPSTNSRSINVKGSVTNTSSKSLTSLMSSSIPPKPKQLATLTTTNKRRSLKMDQFKENEDEWDQGVDLTSFLKKKPSLQRDFSYYNNKFMEISGVKEEVKKQSIDFGGGLHPNAFEAFKGILEAKQTQIKKAFERNKINEPDCDMLITELNSAQKLLNDLLELNETSPNNDNNQSILNNQSICIKSEI</sequence>
<evidence type="ECO:0000313" key="3">
    <source>
        <dbReference type="Proteomes" id="UP000001064"/>
    </source>
</evidence>
<dbReference type="KEGG" id="dpp:DICPUDRAFT_99676"/>
<feature type="region of interest" description="Disordered" evidence="1">
    <location>
        <begin position="51"/>
        <end position="72"/>
    </location>
</feature>
<accession>F1A1H2</accession>
<dbReference type="GO" id="GO:0005634">
    <property type="term" value="C:nucleus"/>
    <property type="evidence" value="ECO:0000318"/>
    <property type="project" value="GO_Central"/>
</dbReference>
<protein>
    <submittedName>
        <fullName evidence="2">Uncharacterized protein</fullName>
    </submittedName>
</protein>